<accession>A0A4P9XIY2</accession>
<reference evidence="2" key="1">
    <citation type="journal article" date="2018" name="Nat. Microbiol.">
        <title>Leveraging single-cell genomics to expand the fungal tree of life.</title>
        <authorList>
            <person name="Ahrendt S.R."/>
            <person name="Quandt C.A."/>
            <person name="Ciobanu D."/>
            <person name="Clum A."/>
            <person name="Salamov A."/>
            <person name="Andreopoulos B."/>
            <person name="Cheng J.F."/>
            <person name="Woyke T."/>
            <person name="Pelin A."/>
            <person name="Henrissat B."/>
            <person name="Reynolds N.K."/>
            <person name="Benny G.L."/>
            <person name="Smith M.E."/>
            <person name="James T.Y."/>
            <person name="Grigoriev I.V."/>
        </authorList>
    </citation>
    <scope>NUCLEOTIDE SEQUENCE [LARGE SCALE GENOMIC DNA]</scope>
    <source>
        <strain evidence="2">RSA 1356</strain>
    </source>
</reference>
<proteinExistence type="predicted"/>
<dbReference type="EMBL" id="KZ993172">
    <property type="protein sequence ID" value="RKP05321.1"/>
    <property type="molecule type" value="Genomic_DNA"/>
</dbReference>
<gene>
    <name evidence="1" type="ORF">THASP1DRAFT_32840</name>
</gene>
<dbReference type="Gene3D" id="3.40.50.150">
    <property type="entry name" value="Vaccinia Virus protein VP39"/>
    <property type="match status" value="1"/>
</dbReference>
<dbReference type="STRING" id="78915.A0A4P9XIY2"/>
<dbReference type="OrthoDB" id="2013972at2759"/>
<evidence type="ECO:0000313" key="2">
    <source>
        <dbReference type="Proteomes" id="UP000271241"/>
    </source>
</evidence>
<dbReference type="CDD" id="cd02440">
    <property type="entry name" value="AdoMet_MTases"/>
    <property type="match status" value="1"/>
</dbReference>
<evidence type="ECO:0000313" key="1">
    <source>
        <dbReference type="EMBL" id="RKP05321.1"/>
    </source>
</evidence>
<dbReference type="AlphaFoldDB" id="A0A4P9XIY2"/>
<dbReference type="Proteomes" id="UP000271241">
    <property type="component" value="Unassembled WGS sequence"/>
</dbReference>
<keyword evidence="2" id="KW-1185">Reference proteome</keyword>
<organism evidence="1 2">
    <name type="scientific">Thamnocephalis sphaerospora</name>
    <dbReference type="NCBI Taxonomy" id="78915"/>
    <lineage>
        <taxon>Eukaryota</taxon>
        <taxon>Fungi</taxon>
        <taxon>Fungi incertae sedis</taxon>
        <taxon>Zoopagomycota</taxon>
        <taxon>Zoopagomycotina</taxon>
        <taxon>Zoopagomycetes</taxon>
        <taxon>Zoopagales</taxon>
        <taxon>Sigmoideomycetaceae</taxon>
        <taxon>Thamnocephalis</taxon>
    </lineage>
</organism>
<sequence length="214" mass="24073">MSMKEMAVDYPGCRFLGIDSTPLRPTVALPENCRFELASILDDIAHPDGAFDYVHHRSLVTEIPRERWHSYIKECVRLCAPGGWVEMMESSYRIYEGGPISQKLNRCMEQVFSAWDLDVGIVDSLNEHMHEAGLVKLTVEDVRLPLGDWSGPAGELALKSQLMLFAELAPFFTSVCGMTPSEVGQMIAEAGEEFKRSYAHTRFRIFVGRKPKSA</sequence>
<dbReference type="InterPro" id="IPR029063">
    <property type="entry name" value="SAM-dependent_MTases_sf"/>
</dbReference>
<dbReference type="SUPFAM" id="SSF53335">
    <property type="entry name" value="S-adenosyl-L-methionine-dependent methyltransferases"/>
    <property type="match status" value="1"/>
</dbReference>
<protein>
    <submittedName>
        <fullName evidence="1">Uncharacterized protein</fullName>
    </submittedName>
</protein>
<name>A0A4P9XIY2_9FUNG</name>